<dbReference type="EMBL" id="RDQH01000327">
    <property type="protein sequence ID" value="RXI08962.1"/>
    <property type="molecule type" value="Genomic_DNA"/>
</dbReference>
<evidence type="ECO:0000313" key="1">
    <source>
        <dbReference type="EMBL" id="RXI08962.1"/>
    </source>
</evidence>
<reference evidence="1 2" key="1">
    <citation type="submission" date="2018-10" db="EMBL/GenBank/DDBJ databases">
        <title>A high-quality apple genome assembly.</title>
        <authorList>
            <person name="Hu J."/>
        </authorList>
    </citation>
    <scope>NUCLEOTIDE SEQUENCE [LARGE SCALE GENOMIC DNA]</scope>
    <source>
        <strain evidence="2">cv. HFTH1</strain>
        <tissue evidence="1">Young leaf</tissue>
    </source>
</reference>
<evidence type="ECO:0000313" key="2">
    <source>
        <dbReference type="Proteomes" id="UP000290289"/>
    </source>
</evidence>
<comment type="caution">
    <text evidence="1">The sequence shown here is derived from an EMBL/GenBank/DDBJ whole genome shotgun (WGS) entry which is preliminary data.</text>
</comment>
<dbReference type="Proteomes" id="UP000290289">
    <property type="component" value="Chromosome 1"/>
</dbReference>
<sequence length="123" mass="14360">MSSSFMTDDVSGWIEFGSEVSTRFLRNLLDSVIMGDPPSQPQRLHVSEIGTIMINNDQSHQRWPRITFITTAECKEAVTKLERIRHVMTRPEFYRFWNKGKLLRPKTPQLAIPSIEYHKLLLD</sequence>
<accession>A0A498KTD4</accession>
<proteinExistence type="predicted"/>
<organism evidence="1 2">
    <name type="scientific">Malus domestica</name>
    <name type="common">Apple</name>
    <name type="synonym">Pyrus malus</name>
    <dbReference type="NCBI Taxonomy" id="3750"/>
    <lineage>
        <taxon>Eukaryota</taxon>
        <taxon>Viridiplantae</taxon>
        <taxon>Streptophyta</taxon>
        <taxon>Embryophyta</taxon>
        <taxon>Tracheophyta</taxon>
        <taxon>Spermatophyta</taxon>
        <taxon>Magnoliopsida</taxon>
        <taxon>eudicotyledons</taxon>
        <taxon>Gunneridae</taxon>
        <taxon>Pentapetalae</taxon>
        <taxon>rosids</taxon>
        <taxon>fabids</taxon>
        <taxon>Rosales</taxon>
        <taxon>Rosaceae</taxon>
        <taxon>Amygdaloideae</taxon>
        <taxon>Maleae</taxon>
        <taxon>Malus</taxon>
    </lineage>
</organism>
<dbReference type="AlphaFoldDB" id="A0A498KTD4"/>
<keyword evidence="2" id="KW-1185">Reference proteome</keyword>
<name>A0A498KTD4_MALDO</name>
<protein>
    <submittedName>
        <fullName evidence="1">Uncharacterized protein</fullName>
    </submittedName>
</protein>
<gene>
    <name evidence="1" type="ORF">DVH24_023106</name>
</gene>